<reference evidence="1 2" key="2">
    <citation type="journal article" date="2016" name="J. Biotechnol.">
        <title>Complete genome sequence of Arthrobacter alpinus ERGS4:06, a yellow pigmented bacterium tolerant to cold and radiations isolated from Sikkim Himalaya.</title>
        <authorList>
            <person name="Kumar R."/>
            <person name="Singh D."/>
            <person name="Swarnkar M.K."/>
            <person name="Singh A.K."/>
            <person name="Kumar S."/>
        </authorList>
    </citation>
    <scope>NUCLEOTIDE SEQUENCE [LARGE SCALE GENOMIC DNA]</scope>
    <source>
        <strain evidence="1 2">ERGS4:06</strain>
    </source>
</reference>
<evidence type="ECO:0000313" key="1">
    <source>
        <dbReference type="EMBL" id="ALO65810.1"/>
    </source>
</evidence>
<sequence>MDSYLKDKEIRMTKQLGQQLQITLSEIANLAQVQRPVVSMWRSRSKNSADPFPAPIGTSGRQELFNAADITDWLTATGRGNNPHAAEDAAAFSSPLGQDSKHTHFAGLTALIALRCLMDMPLGGHNAEDLVDFADEYDPDNEFLFTEIENLGPNLLPLASYADLLTDASYTAAAAFEQLLGDRFRAGPAVQAKTMLTAEAIELLAATAVELTAGSEQEPVFTDDGGSDFLLAVAEILGEAAPATLCVGTLASESARLARRRMLVHGRSKENLHVTNQAGTVRQEQVKVRLAQFPSPSFPTSDAVEVLTAIDNISLEMTHQECAVVLAPAPILSDSLLRTTHNREAEAIRSDILRSDRVRAIVRLPQGMLPSSPRQAQALWVLGPAHADVSIADRWTMVADLSGQEMTASVRADLVGDLAASMGNRDYVWAHSFRFSQIVRTRSLLANQGSFTAKLPVLEKPGRPSQASTAQLIDAENLLESLSQSPSEPLSIALSAESRTALRPTTVDAAIKSGAVKYLPGHRIADNHVETELSGRAQLPIIGVEEISGELPRESRKISQLVFANAYPQGRLSEPGDVIFATGAHAGAMVDEVGAAVVLYPARILRISSKSPGGLLPEVLARDLSGWTGDWRQCPARRMHDGAKPALSGALAAVAEERRRLAVRLQQLDELSGLLVDGAVQGSFSVLNFGMTTEGTS</sequence>
<dbReference type="AlphaFoldDB" id="A0A0S2LWK4"/>
<proteinExistence type="predicted"/>
<dbReference type="EMBL" id="CP013200">
    <property type="protein sequence ID" value="ALO65810.1"/>
    <property type="molecule type" value="Genomic_DNA"/>
</dbReference>
<evidence type="ECO:0000313" key="2">
    <source>
        <dbReference type="Proteomes" id="UP000059574"/>
    </source>
</evidence>
<dbReference type="Proteomes" id="UP000059574">
    <property type="component" value="Chromosome"/>
</dbReference>
<protein>
    <recommendedName>
        <fullName evidence="3">DNA methylase adenine-specific domain-containing protein</fullName>
    </recommendedName>
</protein>
<name>A0A0S2LWK4_9MICC</name>
<reference evidence="2" key="1">
    <citation type="submission" date="2015-11" db="EMBL/GenBank/DDBJ databases">
        <authorList>
            <person name="Kumar R."/>
            <person name="Singh D."/>
            <person name="Swarnkar M.K."/>
            <person name="Singh A.K."/>
            <person name="Kumar S."/>
        </authorList>
    </citation>
    <scope>NUCLEOTIDE SEQUENCE [LARGE SCALE GENOMIC DNA]</scope>
    <source>
        <strain evidence="2">ERGS4:06</strain>
    </source>
</reference>
<organism evidence="1 2">
    <name type="scientific">Arthrobacter alpinus</name>
    <dbReference type="NCBI Taxonomy" id="656366"/>
    <lineage>
        <taxon>Bacteria</taxon>
        <taxon>Bacillati</taxon>
        <taxon>Actinomycetota</taxon>
        <taxon>Actinomycetes</taxon>
        <taxon>Micrococcales</taxon>
        <taxon>Micrococcaceae</taxon>
        <taxon>Arthrobacter</taxon>
    </lineage>
</organism>
<accession>A0A0S2LWK4</accession>
<evidence type="ECO:0008006" key="3">
    <source>
        <dbReference type="Google" id="ProtNLM"/>
    </source>
</evidence>
<gene>
    <name evidence="1" type="ORF">AS189_04025</name>
</gene>